<name>A0A975GIJ7_9BACT</name>
<dbReference type="Pfam" id="PF03781">
    <property type="entry name" value="FGE-sulfatase"/>
    <property type="match status" value="1"/>
</dbReference>
<dbReference type="GO" id="GO:0120147">
    <property type="term" value="F:formylglycine-generating oxidase activity"/>
    <property type="evidence" value="ECO:0007669"/>
    <property type="project" value="TreeGrafter"/>
</dbReference>
<dbReference type="InterPro" id="IPR051043">
    <property type="entry name" value="Sulfatase_Mod_Factor_Kinase"/>
</dbReference>
<dbReference type="AlphaFoldDB" id="A0A975GIJ7"/>
<evidence type="ECO:0000313" key="4">
    <source>
        <dbReference type="Proteomes" id="UP000663720"/>
    </source>
</evidence>
<dbReference type="RefSeq" id="WP_207688539.1">
    <property type="nucleotide sequence ID" value="NZ_CP061799.1"/>
</dbReference>
<dbReference type="SUPFAM" id="SSF56436">
    <property type="entry name" value="C-type lectin-like"/>
    <property type="match status" value="1"/>
</dbReference>
<evidence type="ECO:0000259" key="2">
    <source>
        <dbReference type="Pfam" id="PF03781"/>
    </source>
</evidence>
<proteinExistence type="predicted"/>
<protein>
    <submittedName>
        <fullName evidence="3">Sulfatase-modifying factor enzyme domain-containing protein</fullName>
    </submittedName>
</protein>
<evidence type="ECO:0000313" key="3">
    <source>
        <dbReference type="EMBL" id="QTA82632.1"/>
    </source>
</evidence>
<dbReference type="KEGG" id="dli:dnl_50110"/>
<organism evidence="3 4">
    <name type="scientific">Desulfonema limicola</name>
    <dbReference type="NCBI Taxonomy" id="45656"/>
    <lineage>
        <taxon>Bacteria</taxon>
        <taxon>Pseudomonadati</taxon>
        <taxon>Thermodesulfobacteriota</taxon>
        <taxon>Desulfobacteria</taxon>
        <taxon>Desulfobacterales</taxon>
        <taxon>Desulfococcaceae</taxon>
        <taxon>Desulfonema</taxon>
    </lineage>
</organism>
<dbReference type="PANTHER" id="PTHR23150:SF19">
    <property type="entry name" value="FORMYLGLYCINE-GENERATING ENZYME"/>
    <property type="match status" value="1"/>
</dbReference>
<feature type="domain" description="Sulfatase-modifying factor enzyme-like" evidence="2">
    <location>
        <begin position="74"/>
        <end position="298"/>
    </location>
</feature>
<dbReference type="PANTHER" id="PTHR23150">
    <property type="entry name" value="SULFATASE MODIFYING FACTOR 1, 2"/>
    <property type="match status" value="1"/>
</dbReference>
<dbReference type="EMBL" id="CP061799">
    <property type="protein sequence ID" value="QTA82632.1"/>
    <property type="molecule type" value="Genomic_DNA"/>
</dbReference>
<dbReference type="Gene3D" id="3.90.1580.10">
    <property type="entry name" value="paralog of FGE (formylglycine-generating enzyme)"/>
    <property type="match status" value="1"/>
</dbReference>
<dbReference type="Proteomes" id="UP000663720">
    <property type="component" value="Chromosome"/>
</dbReference>
<feature type="chain" id="PRO_5037632757" evidence="1">
    <location>
        <begin position="23"/>
        <end position="303"/>
    </location>
</feature>
<keyword evidence="1" id="KW-0732">Signal</keyword>
<reference evidence="3" key="1">
    <citation type="journal article" date="2021" name="Microb. Physiol.">
        <title>Proteogenomic Insights into the Physiology of Marine, Sulfate-Reducing, Filamentous Desulfonema limicola and Desulfonema magnum.</title>
        <authorList>
            <person name="Schnaars V."/>
            <person name="Wohlbrand L."/>
            <person name="Scheve S."/>
            <person name="Hinrichs C."/>
            <person name="Reinhardt R."/>
            <person name="Rabus R."/>
        </authorList>
    </citation>
    <scope>NUCLEOTIDE SEQUENCE</scope>
    <source>
        <strain evidence="3">5ac10</strain>
    </source>
</reference>
<dbReference type="InterPro" id="IPR016187">
    <property type="entry name" value="CTDL_fold"/>
</dbReference>
<dbReference type="InterPro" id="IPR042095">
    <property type="entry name" value="SUMF_sf"/>
</dbReference>
<evidence type="ECO:0000256" key="1">
    <source>
        <dbReference type="SAM" id="SignalP"/>
    </source>
</evidence>
<dbReference type="InterPro" id="IPR005532">
    <property type="entry name" value="SUMF_dom"/>
</dbReference>
<sequence>MKGKIFSLICLIALFMSIQASALTTEEAVLIERLKYDPDGDGKVGLEVAVNALQIVAGIKQADYTNSLGMSFKQIPAGTFMMGSPTDELGRISNETLHQVTLSKSFYIQTTEVTQAQWETVMGSNPSYFAACGSNCPVEKVSWDDIQLFIVEMNNRGEGTYRLPTEAEWEYAARAGSTTALANGNITETACEADANLDAMGWYCGNSDSTKHPVAQKKPNAWGLFDMHGNVVEWLEDDWHDNYTDSPTDGSSWVDVPRASFRAARSGSWRDNAMHCRSANRHRLEPSRRDTDVGFRLVFFPDQ</sequence>
<accession>A0A975GIJ7</accession>
<feature type="signal peptide" evidence="1">
    <location>
        <begin position="1"/>
        <end position="22"/>
    </location>
</feature>
<keyword evidence="4" id="KW-1185">Reference proteome</keyword>
<gene>
    <name evidence="3" type="ORF">dnl_50110</name>
</gene>